<accession>A0A3B0C402</accession>
<dbReference type="RefSeq" id="WP_120712969.1">
    <property type="nucleotide sequence ID" value="NZ_RBCJ01000003.1"/>
</dbReference>
<dbReference type="InterPro" id="IPR008964">
    <property type="entry name" value="Invasin/intimin_cell_adhesion"/>
</dbReference>
<evidence type="ECO:0000256" key="1">
    <source>
        <dbReference type="SAM" id="SignalP"/>
    </source>
</evidence>
<dbReference type="InterPro" id="IPR013783">
    <property type="entry name" value="Ig-like_fold"/>
</dbReference>
<gene>
    <name evidence="2" type="ORF">D7Z94_18150</name>
</gene>
<feature type="signal peptide" evidence="1">
    <location>
        <begin position="1"/>
        <end position="20"/>
    </location>
</feature>
<dbReference type="SUPFAM" id="SSF49373">
    <property type="entry name" value="Invasin/intimin cell-adhesion fragments"/>
    <property type="match status" value="1"/>
</dbReference>
<dbReference type="EMBL" id="RBCJ01000003">
    <property type="protein sequence ID" value="RKN80160.1"/>
    <property type="molecule type" value="Genomic_DNA"/>
</dbReference>
<dbReference type="OrthoDB" id="980944at2"/>
<evidence type="ECO:0000313" key="2">
    <source>
        <dbReference type="EMBL" id="RKN80160.1"/>
    </source>
</evidence>
<proteinExistence type="predicted"/>
<keyword evidence="1" id="KW-0732">Signal</keyword>
<dbReference type="Gene3D" id="2.60.40.10">
    <property type="entry name" value="Immunoglobulins"/>
    <property type="match status" value="1"/>
</dbReference>
<dbReference type="AlphaFoldDB" id="A0A3B0C402"/>
<keyword evidence="3" id="KW-1185">Reference proteome</keyword>
<dbReference type="Proteomes" id="UP000276603">
    <property type="component" value="Unassembled WGS sequence"/>
</dbReference>
<comment type="caution">
    <text evidence="2">The sequence shown here is derived from an EMBL/GenBank/DDBJ whole genome shotgun (WGS) entry which is preliminary data.</text>
</comment>
<evidence type="ECO:0008006" key="4">
    <source>
        <dbReference type="Google" id="ProtNLM"/>
    </source>
</evidence>
<evidence type="ECO:0000313" key="3">
    <source>
        <dbReference type="Proteomes" id="UP000276603"/>
    </source>
</evidence>
<protein>
    <recommendedName>
        <fullName evidence="4">T9SS C-terminal target domain-containing protein</fullName>
    </recommendedName>
</protein>
<name>A0A3B0C402_9FLAO</name>
<organism evidence="2 3">
    <name type="scientific">Ulvibacterium marinum</name>
    <dbReference type="NCBI Taxonomy" id="2419782"/>
    <lineage>
        <taxon>Bacteria</taxon>
        <taxon>Pseudomonadati</taxon>
        <taxon>Bacteroidota</taxon>
        <taxon>Flavobacteriia</taxon>
        <taxon>Flavobacteriales</taxon>
        <taxon>Flavobacteriaceae</taxon>
        <taxon>Ulvibacterium</taxon>
    </lineage>
</organism>
<feature type="chain" id="PRO_5017192949" description="T9SS C-terminal target domain-containing protein" evidence="1">
    <location>
        <begin position="21"/>
        <end position="407"/>
    </location>
</feature>
<reference evidence="2 3" key="1">
    <citation type="submission" date="2018-10" db="EMBL/GenBank/DDBJ databases">
        <title>Ulvibacterium marinum gen. nov., sp. nov., a novel marine bacterium of the family Flavobacteriaceae, isolated from a culture of the green alga Ulva prolifera.</title>
        <authorList>
            <person name="Zhang Z."/>
        </authorList>
    </citation>
    <scope>NUCLEOTIDE SEQUENCE [LARGE SCALE GENOMIC DNA]</scope>
    <source>
        <strain evidence="2 3">CCMM003</strain>
    </source>
</reference>
<dbReference type="PROSITE" id="PS51257">
    <property type="entry name" value="PROKAR_LIPOPROTEIN"/>
    <property type="match status" value="1"/>
</dbReference>
<sequence length="407" mass="45331">MKRTLYILVFLVLLLGCREADTENTHHPVSYERIPLKSVFSAGDSIEVQFKGNTTEHTHLVVSNALGSVVLKPKLKDTELTFRFPKAFRQKAGICHWALVHNEGIYDKGEISILPNPQKGTLMESYLGPQSIIAGKTDFSMFVTSPTDIYDNPLSDSTEIRYSHQLEDTVQQTSVRLKNLMGWKNIHSTEKSGRILVTASCNDSHSKELTTQVHPANPIDFQIAYERTHPYADGNQIITFSTDAIQDEFGNIVSDGTLVSFSVANTKGMLLQTTGTTINGVAEARLLHPTEAETWNITAYITGAAKSNTITLDFEAALKDFKLSLSENGRTLNIKEMQSFMGQWIPDGMPITLKIEDENKVLFDTKRATSRLGKAQFTLSKDFYPNGSYTLTLEAAGMIKRKNVLLK</sequence>